<organism evidence="5 6">
    <name type="scientific">Gracilibacillus salitolerans</name>
    <dbReference type="NCBI Taxonomy" id="2663022"/>
    <lineage>
        <taxon>Bacteria</taxon>
        <taxon>Bacillati</taxon>
        <taxon>Bacillota</taxon>
        <taxon>Bacilli</taxon>
        <taxon>Bacillales</taxon>
        <taxon>Bacillaceae</taxon>
        <taxon>Gracilibacillus</taxon>
    </lineage>
</organism>
<dbReference type="RefSeq" id="WP_153790053.1">
    <property type="nucleotide sequence ID" value="NZ_CP045915.1"/>
</dbReference>
<dbReference type="InterPro" id="IPR003439">
    <property type="entry name" value="ABC_transporter-like_ATP-bd"/>
</dbReference>
<dbReference type="GO" id="GO:0005524">
    <property type="term" value="F:ATP binding"/>
    <property type="evidence" value="ECO:0007669"/>
    <property type="project" value="UniProtKB-KW"/>
</dbReference>
<evidence type="ECO:0000259" key="4">
    <source>
        <dbReference type="PROSITE" id="PS50893"/>
    </source>
</evidence>
<dbReference type="KEGG" id="grc:GI584_01905"/>
<name>A0A5Q2TFH6_9BACI</name>
<dbReference type="SMART" id="SM00382">
    <property type="entry name" value="AAA"/>
    <property type="match status" value="1"/>
</dbReference>
<dbReference type="Gene3D" id="3.40.50.300">
    <property type="entry name" value="P-loop containing nucleotide triphosphate hydrolases"/>
    <property type="match status" value="1"/>
</dbReference>
<dbReference type="GO" id="GO:0016887">
    <property type="term" value="F:ATP hydrolysis activity"/>
    <property type="evidence" value="ECO:0007669"/>
    <property type="project" value="InterPro"/>
</dbReference>
<keyword evidence="1" id="KW-0813">Transport</keyword>
<dbReference type="EMBL" id="CP045915">
    <property type="protein sequence ID" value="QGH32881.1"/>
    <property type="molecule type" value="Genomic_DNA"/>
</dbReference>
<gene>
    <name evidence="5" type="ORF">GI584_01905</name>
</gene>
<dbReference type="PROSITE" id="PS50893">
    <property type="entry name" value="ABC_TRANSPORTER_2"/>
    <property type="match status" value="1"/>
</dbReference>
<evidence type="ECO:0000256" key="2">
    <source>
        <dbReference type="ARBA" id="ARBA00022741"/>
    </source>
</evidence>
<dbReference type="PANTHER" id="PTHR42939">
    <property type="entry name" value="ABC TRANSPORTER ATP-BINDING PROTEIN ALBC-RELATED"/>
    <property type="match status" value="1"/>
</dbReference>
<dbReference type="AlphaFoldDB" id="A0A5Q2TFH6"/>
<evidence type="ECO:0000313" key="6">
    <source>
        <dbReference type="Proteomes" id="UP000339690"/>
    </source>
</evidence>
<reference evidence="5 6" key="1">
    <citation type="submission" date="2019-11" db="EMBL/GenBank/DDBJ databases">
        <title>Gracilibacillus salitolerans sp. nov., a moderate halophile isolated from a saline soil in northwest China.</title>
        <authorList>
            <person name="Gan L."/>
        </authorList>
    </citation>
    <scope>NUCLEOTIDE SEQUENCE [LARGE SCALE GENOMIC DNA]</scope>
    <source>
        <strain evidence="5 6">SCU50</strain>
    </source>
</reference>
<evidence type="ECO:0000256" key="1">
    <source>
        <dbReference type="ARBA" id="ARBA00022448"/>
    </source>
</evidence>
<feature type="domain" description="ABC transporter" evidence="4">
    <location>
        <begin position="5"/>
        <end position="230"/>
    </location>
</feature>
<dbReference type="PANTHER" id="PTHR42939:SF1">
    <property type="entry name" value="ABC TRANSPORTER ATP-BINDING PROTEIN ALBC-RELATED"/>
    <property type="match status" value="1"/>
</dbReference>
<keyword evidence="6" id="KW-1185">Reference proteome</keyword>
<dbReference type="SUPFAM" id="SSF52540">
    <property type="entry name" value="P-loop containing nucleoside triphosphate hydrolases"/>
    <property type="match status" value="1"/>
</dbReference>
<dbReference type="InterPro" id="IPR051782">
    <property type="entry name" value="ABC_Transporter_VariousFunc"/>
</dbReference>
<dbReference type="InterPro" id="IPR003593">
    <property type="entry name" value="AAA+_ATPase"/>
</dbReference>
<evidence type="ECO:0000256" key="3">
    <source>
        <dbReference type="ARBA" id="ARBA00022840"/>
    </source>
</evidence>
<proteinExistence type="predicted"/>
<dbReference type="Pfam" id="PF00005">
    <property type="entry name" value="ABC_tran"/>
    <property type="match status" value="1"/>
</dbReference>
<dbReference type="Proteomes" id="UP000339690">
    <property type="component" value="Chromosome"/>
</dbReference>
<keyword evidence="3 5" id="KW-0067">ATP-binding</keyword>
<keyword evidence="2" id="KW-0547">Nucleotide-binding</keyword>
<protein>
    <submittedName>
        <fullName evidence="5">ATP-binding cassette domain-containing protein</fullName>
    </submittedName>
</protein>
<dbReference type="InterPro" id="IPR027417">
    <property type="entry name" value="P-loop_NTPase"/>
</dbReference>
<evidence type="ECO:0000313" key="5">
    <source>
        <dbReference type="EMBL" id="QGH32881.1"/>
    </source>
</evidence>
<accession>A0A5Q2TFH6</accession>
<sequence>MNFNVSVQNVSMAFKKFEVLKDITFTLEPGQTYGLIGRNGAGKTTLLSLLASLMEPSSGQIKVAEENPFENKHIMPYVSFILEVDYKDEYDTITSYFSFAQQYRPNFDIEYAKKLAARFKLPLDKAINSLSSGMQSALNVTLGLAHRNPVTIFDEAYVSMDAPTREMFYQEVLEEQQRHPRIMILSTHLVSEMDYLFDHVLILDRGKLIIDESFEEIISHGVSVIGQAEKVDSFVNNRNRLSTQSLGNTKSVMLYGNLSDADMVEAERLGLEIGPVSLQDLFIHLTKEGE</sequence>